<dbReference type="Pfam" id="PF00787">
    <property type="entry name" value="PX"/>
    <property type="match status" value="1"/>
</dbReference>
<dbReference type="Gene3D" id="3.30.1520.10">
    <property type="entry name" value="Phox-like domain"/>
    <property type="match status" value="1"/>
</dbReference>
<gene>
    <name evidence="4" type="ORF">PCOR1329_LOCUS53659</name>
</gene>
<feature type="compositionally biased region" description="Basic and acidic residues" evidence="1">
    <location>
        <begin position="978"/>
        <end position="994"/>
    </location>
</feature>
<feature type="region of interest" description="Disordered" evidence="1">
    <location>
        <begin position="950"/>
        <end position="994"/>
    </location>
</feature>
<feature type="compositionally biased region" description="Low complexity" evidence="1">
    <location>
        <begin position="1010"/>
        <end position="1021"/>
    </location>
</feature>
<evidence type="ECO:0000313" key="5">
    <source>
        <dbReference type="Proteomes" id="UP001189429"/>
    </source>
</evidence>
<evidence type="ECO:0000256" key="1">
    <source>
        <dbReference type="SAM" id="MobiDB-lite"/>
    </source>
</evidence>
<keyword evidence="2" id="KW-0472">Membrane</keyword>
<reference evidence="4" key="1">
    <citation type="submission" date="2023-10" db="EMBL/GenBank/DDBJ databases">
        <authorList>
            <person name="Chen Y."/>
            <person name="Shah S."/>
            <person name="Dougan E. K."/>
            <person name="Thang M."/>
            <person name="Chan C."/>
        </authorList>
    </citation>
    <scope>NUCLEOTIDE SEQUENCE [LARGE SCALE GENOMIC DNA]</scope>
</reference>
<sequence>MSWPFMSRMLQEIGDSMKNQALDDKDMPKFVESMASSFLDNVWADVATEIQRGVEDAFVRSDLRELEVQRSRAKKGPVADSCWMAVFYPELRRVVLYHFLPCDKTMFGKLKDPVCLLFYAITCIPLHGVRPLFFLAVFLMLVVPGPPDEFQIINFILQLKGSQFLSSGLIQMSAGSMKYFCCYSRYRDSGDALLKCLDTRGPGEGEAWGLAADYLGSTLLVYSACALLLRLEKTKHAAGRAAPDEQEMRAGGRLRGLVYYDVKCFGASILFLAAITVWNVLLSGAASWWPQMCANVFWCCVLYSVLSLPFFLFTIPGVQTLLTHCDPTGHNAHGACVLWRPLSRKETPAAEGAADPLSGSALQDWHYRMGARLMATLERGREVRLQGGQADNPGTWNYTAMDLFHGIQRRRRSGGSPERRRAERLSTSAASQEGFLDALRRRLATADGEAAGDMQPDLHGTLAPLDSVRFLTEHTHKDPSGRTLHCVQVTPESVGSLDEAESPEPWVLYRYYTDFRELARSLGPEADSLDARLPSRMKVVTRQMRLEREEGLERWLQAVVIASRAPSEEQQHWAGKVAAFLTQRKRDLDVEAQRLRADDDSPASSDDDERRSGGPALSEGDMRHDFGISFRTHHCGDCQVMTRNRGCGRCEMRLCREHFLQHNCSPSATGLAAGPPLLEANLVAPTGTAAAARTASSTASVPSAGPFETFGSLVRAGKETRGVDAESDYKLGDFSRGALSKIKALTGYAAPTEGGRGGGAATSRPSSSRTSAEAGAAGATEEGYGQGVSRGPPSLRASAAANAAGSAAATEPCHGEEAAGSRPPSPWASAAAAATQPGLGEGAAGNGPPSPWASATAGAAATEPGYGEGASRSGPPSPWAIAEAGAVAATQQGSGEGGLITPRLEVEFSPSGAKADVGPPQAAPVVALGSRPLETSAALLEAGLAPPTETAAAARTASSAASAPSSRPLETFGSLVRAGKETRGVDADSDYRFGDFSRGALSKIKALTGSAAAKADGGAAPSGPPSPRAGAAAGALAAAAQGRGGGGPSPPPHEERAAES</sequence>
<feature type="transmembrane region" description="Helical" evidence="2">
    <location>
        <begin position="116"/>
        <end position="141"/>
    </location>
</feature>
<dbReference type="InterPro" id="IPR036871">
    <property type="entry name" value="PX_dom_sf"/>
</dbReference>
<organism evidence="4 5">
    <name type="scientific">Prorocentrum cordatum</name>
    <dbReference type="NCBI Taxonomy" id="2364126"/>
    <lineage>
        <taxon>Eukaryota</taxon>
        <taxon>Sar</taxon>
        <taxon>Alveolata</taxon>
        <taxon>Dinophyceae</taxon>
        <taxon>Prorocentrales</taxon>
        <taxon>Prorocentraceae</taxon>
        <taxon>Prorocentrum</taxon>
    </lineage>
</organism>
<feature type="region of interest" description="Disordered" evidence="1">
    <location>
        <begin position="1010"/>
        <end position="1060"/>
    </location>
</feature>
<feature type="compositionally biased region" description="Low complexity" evidence="1">
    <location>
        <begin position="820"/>
        <end position="834"/>
    </location>
</feature>
<dbReference type="PROSITE" id="PS50195">
    <property type="entry name" value="PX"/>
    <property type="match status" value="1"/>
</dbReference>
<feature type="compositionally biased region" description="Low complexity" evidence="1">
    <location>
        <begin position="950"/>
        <end position="968"/>
    </location>
</feature>
<dbReference type="PANTHER" id="PTHR40849">
    <property type="entry name" value="C2 CALCIUM-DEPENDENT MEMBRANE TARGETING"/>
    <property type="match status" value="1"/>
</dbReference>
<dbReference type="EMBL" id="CAUYUJ010016540">
    <property type="protein sequence ID" value="CAK0866490.1"/>
    <property type="molecule type" value="Genomic_DNA"/>
</dbReference>
<feature type="compositionally biased region" description="Low complexity" evidence="1">
    <location>
        <begin position="852"/>
        <end position="865"/>
    </location>
</feature>
<evidence type="ECO:0000256" key="2">
    <source>
        <dbReference type="SAM" id="Phobius"/>
    </source>
</evidence>
<keyword evidence="2" id="KW-1133">Transmembrane helix</keyword>
<keyword evidence="2" id="KW-0812">Transmembrane</keyword>
<feature type="region of interest" description="Disordered" evidence="1">
    <location>
        <begin position="749"/>
        <end position="922"/>
    </location>
</feature>
<evidence type="ECO:0000259" key="3">
    <source>
        <dbReference type="PROSITE" id="PS50195"/>
    </source>
</evidence>
<feature type="transmembrane region" description="Helical" evidence="2">
    <location>
        <begin position="295"/>
        <end position="315"/>
    </location>
</feature>
<feature type="transmembrane region" description="Helical" evidence="2">
    <location>
        <begin position="264"/>
        <end position="289"/>
    </location>
</feature>
<dbReference type="SUPFAM" id="SSF64268">
    <property type="entry name" value="PX domain"/>
    <property type="match status" value="1"/>
</dbReference>
<keyword evidence="5" id="KW-1185">Reference proteome</keyword>
<feature type="compositionally biased region" description="Low complexity" evidence="1">
    <location>
        <begin position="797"/>
        <end position="809"/>
    </location>
</feature>
<evidence type="ECO:0000313" key="4">
    <source>
        <dbReference type="EMBL" id="CAK0866490.1"/>
    </source>
</evidence>
<feature type="compositionally biased region" description="Low complexity" evidence="1">
    <location>
        <begin position="761"/>
        <end position="783"/>
    </location>
</feature>
<dbReference type="Proteomes" id="UP001189429">
    <property type="component" value="Unassembled WGS sequence"/>
</dbReference>
<comment type="caution">
    <text evidence="4">The sequence shown here is derived from an EMBL/GenBank/DDBJ whole genome shotgun (WGS) entry which is preliminary data.</text>
</comment>
<feature type="compositionally biased region" description="Low complexity" evidence="1">
    <location>
        <begin position="1028"/>
        <end position="1041"/>
    </location>
</feature>
<dbReference type="InterPro" id="IPR001683">
    <property type="entry name" value="PX_dom"/>
</dbReference>
<feature type="region of interest" description="Disordered" evidence="1">
    <location>
        <begin position="592"/>
        <end position="623"/>
    </location>
</feature>
<accession>A0ABN9V195</accession>
<dbReference type="PANTHER" id="PTHR40849:SF2">
    <property type="entry name" value="RGS DOMAIN-CONTAINING PROTEIN"/>
    <property type="match status" value="1"/>
</dbReference>
<feature type="domain" description="PX" evidence="3">
    <location>
        <begin position="463"/>
        <end position="588"/>
    </location>
</feature>
<protein>
    <recommendedName>
        <fullName evidence="3">PX domain-containing protein</fullName>
    </recommendedName>
</protein>
<feature type="region of interest" description="Disordered" evidence="1">
    <location>
        <begin position="408"/>
        <end position="429"/>
    </location>
</feature>
<proteinExistence type="predicted"/>
<name>A0ABN9V195_9DINO</name>